<dbReference type="Proteomes" id="UP000000496">
    <property type="component" value="Chromosome gsn.131"/>
</dbReference>
<dbReference type="KEGG" id="sng:SNE_A17510"/>
<proteinExistence type="predicted"/>
<reference evidence="1 2" key="2">
    <citation type="journal article" date="2011" name="Mol. Biol. Evol.">
        <title>Unity in variety--the pan-genome of the Chlamydiae.</title>
        <authorList>
            <person name="Collingro A."/>
            <person name="Tischler P."/>
            <person name="Weinmaier T."/>
            <person name="Penz T."/>
            <person name="Heinz E."/>
            <person name="Brunham R.C."/>
            <person name="Read T.D."/>
            <person name="Bavoil P.M."/>
            <person name="Sachse K."/>
            <person name="Kahane S."/>
            <person name="Friedman M.G."/>
            <person name="Rattei T."/>
            <person name="Myers G.S."/>
            <person name="Horn M."/>
        </authorList>
    </citation>
    <scope>NUCLEOTIDE SEQUENCE [LARGE SCALE GENOMIC DNA]</scope>
    <source>
        <strain evidence="2">ATCC VR-1471 / Z</strain>
    </source>
</reference>
<dbReference type="RefSeq" id="WP_013944094.1">
    <property type="nucleotide sequence ID" value="NC_015713.1"/>
</dbReference>
<keyword evidence="2" id="KW-1185">Reference proteome</keyword>
<sequence length="577" mass="68155">MKALAQEISHRPEVQAAIQRILEHTQVPFPSITYSLFDPIENTVSFFLLCQDQPGLGTFFYEMVKRSLPGKPVLFFLSQVDDTNVVAELEMRFQSRSIWEQVKGHVEVLKHELLVGLRSPYHSNRILELKGMTLEEKRIRVQERVAKILQRFPEKFDYDFFSLMQHYFIRSHQESLRFHEVRQISENLAGLYQLKRKLIQKIEENAKRRHLFVKVKRRWLHHPFGSRQVLGISVGLNFLREHEIFSDKHLLKAIQALIPGVESFPESVYEYEDGEYPLLLLYTEIDSNEQALLKRELPLVLKGRVEHLQRPLFMPRNEEEVMRHVVTLGGQLKFSRDLPQIILSFHGQTDQKLYFTVILARVLLPHLESAEELLDHLDHLHPQVERVKKIGMLRKKYFKEALVFKVELHLTDFLRDDQSVDLYKARLYVLKELEKVVGEVRDYNGGMISKQNEVLSALHDLLGAEAQRHSLLLDNFFHALYPVEKRSLVPPQHLKTFFTFLLEVLQKKRMFLTAQEDVFYFVMEVAEKAKLLEFIERMKFSSRPVQLRLTHDERFFFGLILEKDEPEMMKQLSQFSI</sequence>
<gene>
    <name evidence="1" type="ordered locus">SNE_A17510</name>
</gene>
<accession>F8L9T0</accession>
<dbReference type="AlphaFoldDB" id="F8L9T0"/>
<protein>
    <submittedName>
        <fullName evidence="1">Uncharacterized protein</fullName>
    </submittedName>
</protein>
<reference key="1">
    <citation type="journal article" date="2011" name="Mol. Biol. Evol.">
        <title>Unity in variety -- the pan-genome of the Chlamydiae.</title>
        <authorList>
            <person name="Collingro A."/>
            <person name="Tischler P."/>
            <person name="Weinmaier T."/>
            <person name="Penz T."/>
            <person name="Heinz E."/>
            <person name="Brunham R.C."/>
            <person name="Read T.D."/>
            <person name="Bavoil P.M."/>
            <person name="Sachse K."/>
            <person name="Kahane S."/>
            <person name="Friedman M.G."/>
            <person name="Rattei T."/>
            <person name="Myers G.S.A."/>
            <person name="Horn M."/>
        </authorList>
    </citation>
    <scope>NUCLEOTIDE SEQUENCE</scope>
    <source>
        <strain>Z</strain>
    </source>
</reference>
<evidence type="ECO:0000313" key="1">
    <source>
        <dbReference type="EMBL" id="CCB89628.1"/>
    </source>
</evidence>
<dbReference type="OrthoDB" id="20056at2"/>
<evidence type="ECO:0000313" key="2">
    <source>
        <dbReference type="Proteomes" id="UP000000496"/>
    </source>
</evidence>
<organism evidence="1 2">
    <name type="scientific">Simkania negevensis (strain ATCC VR-1471 / DSM 27360 / Z)</name>
    <dbReference type="NCBI Taxonomy" id="331113"/>
    <lineage>
        <taxon>Bacteria</taxon>
        <taxon>Pseudomonadati</taxon>
        <taxon>Chlamydiota</taxon>
        <taxon>Chlamydiia</taxon>
        <taxon>Parachlamydiales</taxon>
        <taxon>Simkaniaceae</taxon>
        <taxon>Simkania</taxon>
    </lineage>
</organism>
<name>F8L9T0_SIMNZ</name>
<dbReference type="HOGENOM" id="CLU_416099_0_0_0"/>
<dbReference type="eggNOG" id="COG4166">
    <property type="taxonomic scope" value="Bacteria"/>
</dbReference>
<dbReference type="EMBL" id="FR872582">
    <property type="protein sequence ID" value="CCB89628.1"/>
    <property type="molecule type" value="Genomic_DNA"/>
</dbReference>
<dbReference type="STRING" id="331113.SNE_A17510"/>